<gene>
    <name evidence="1" type="ORF">EYF80_044487</name>
</gene>
<evidence type="ECO:0000313" key="1">
    <source>
        <dbReference type="EMBL" id="TNN45302.1"/>
    </source>
</evidence>
<organism evidence="1 2">
    <name type="scientific">Liparis tanakae</name>
    <name type="common">Tanaka's snailfish</name>
    <dbReference type="NCBI Taxonomy" id="230148"/>
    <lineage>
        <taxon>Eukaryota</taxon>
        <taxon>Metazoa</taxon>
        <taxon>Chordata</taxon>
        <taxon>Craniata</taxon>
        <taxon>Vertebrata</taxon>
        <taxon>Euteleostomi</taxon>
        <taxon>Actinopterygii</taxon>
        <taxon>Neopterygii</taxon>
        <taxon>Teleostei</taxon>
        <taxon>Neoteleostei</taxon>
        <taxon>Acanthomorphata</taxon>
        <taxon>Eupercaria</taxon>
        <taxon>Perciformes</taxon>
        <taxon>Cottioidei</taxon>
        <taxon>Cottales</taxon>
        <taxon>Liparidae</taxon>
        <taxon>Liparis</taxon>
    </lineage>
</organism>
<proteinExistence type="predicted"/>
<reference evidence="1 2" key="1">
    <citation type="submission" date="2019-03" db="EMBL/GenBank/DDBJ databases">
        <title>First draft genome of Liparis tanakae, snailfish: a comprehensive survey of snailfish specific genes.</title>
        <authorList>
            <person name="Kim W."/>
            <person name="Song I."/>
            <person name="Jeong J.-H."/>
            <person name="Kim D."/>
            <person name="Kim S."/>
            <person name="Ryu S."/>
            <person name="Song J.Y."/>
            <person name="Lee S.K."/>
        </authorList>
    </citation>
    <scope>NUCLEOTIDE SEQUENCE [LARGE SCALE GENOMIC DNA]</scope>
    <source>
        <tissue evidence="1">Muscle</tissue>
    </source>
</reference>
<protein>
    <submittedName>
        <fullName evidence="1">Uncharacterized protein</fullName>
    </submittedName>
</protein>
<dbReference type="AlphaFoldDB" id="A0A4Z2FYA1"/>
<dbReference type="Proteomes" id="UP000314294">
    <property type="component" value="Unassembled WGS sequence"/>
</dbReference>
<evidence type="ECO:0000313" key="2">
    <source>
        <dbReference type="Proteomes" id="UP000314294"/>
    </source>
</evidence>
<dbReference type="EMBL" id="SRLO01000854">
    <property type="protein sequence ID" value="TNN45302.1"/>
    <property type="molecule type" value="Genomic_DNA"/>
</dbReference>
<keyword evidence="2" id="KW-1185">Reference proteome</keyword>
<name>A0A4Z2FYA1_9TELE</name>
<comment type="caution">
    <text evidence="1">The sequence shown here is derived from an EMBL/GenBank/DDBJ whole genome shotgun (WGS) entry which is preliminary data.</text>
</comment>
<sequence>MSPNSTSGLSQVLKQTGDQRLGLPYLYSLVQCSVMSLATSRCESQSAQSCSVVGSDWLLLPSWRWMRKSFKAGR</sequence>
<accession>A0A4Z2FYA1</accession>